<name>A0A1D7QZT0_9BACI</name>
<dbReference type="Gene3D" id="3.40.50.300">
    <property type="entry name" value="P-loop containing nucleotide triphosphate hydrolases"/>
    <property type="match status" value="2"/>
</dbReference>
<dbReference type="AlphaFoldDB" id="A0A1D7QZT0"/>
<dbReference type="OrthoDB" id="9758243at2"/>
<keyword evidence="3" id="KW-0378">Hydrolase</keyword>
<dbReference type="InterPro" id="IPR027417">
    <property type="entry name" value="P-loop_NTPase"/>
</dbReference>
<reference evidence="3 4" key="1">
    <citation type="submission" date="2015-08" db="EMBL/GenBank/DDBJ databases">
        <title>The complete genome sequence of Bacillus beveridgei MLTeJB.</title>
        <authorList>
            <person name="Hanson T.E."/>
            <person name="Mesa C."/>
            <person name="Basesman S.M."/>
            <person name="Oremland R.S."/>
        </authorList>
    </citation>
    <scope>NUCLEOTIDE SEQUENCE [LARGE SCALE GENOMIC DNA]</scope>
    <source>
        <strain evidence="3 4">MLTeJB</strain>
    </source>
</reference>
<dbReference type="GO" id="GO:0009035">
    <property type="term" value="F:type I site-specific deoxyribonuclease activity"/>
    <property type="evidence" value="ECO:0007669"/>
    <property type="project" value="UniProtKB-EC"/>
</dbReference>
<gene>
    <name evidence="3" type="ORF">BBEV_3154</name>
</gene>
<organism evidence="3 4">
    <name type="scientific">Salisediminibacterium beveridgei</name>
    <dbReference type="NCBI Taxonomy" id="632773"/>
    <lineage>
        <taxon>Bacteria</taxon>
        <taxon>Bacillati</taxon>
        <taxon>Bacillota</taxon>
        <taxon>Bacilli</taxon>
        <taxon>Bacillales</taxon>
        <taxon>Bacillaceae</taxon>
        <taxon>Salisediminibacterium</taxon>
    </lineage>
</organism>
<dbReference type="Gene3D" id="3.90.1570.50">
    <property type="match status" value="1"/>
</dbReference>
<dbReference type="EMBL" id="CP012502">
    <property type="protein sequence ID" value="AOM84470.1"/>
    <property type="molecule type" value="Genomic_DNA"/>
</dbReference>
<dbReference type="SUPFAM" id="SSF52540">
    <property type="entry name" value="P-loop containing nucleoside triphosphate hydrolases"/>
    <property type="match status" value="2"/>
</dbReference>
<dbReference type="STRING" id="632773.BBEV_3154"/>
<dbReference type="InterPro" id="IPR014001">
    <property type="entry name" value="Helicase_ATP-bd"/>
</dbReference>
<protein>
    <submittedName>
        <fullName evidence="3">Type I restriction-modification system, restriction subunit R</fullName>
        <ecNumber evidence="3">3.1.21.3</ecNumber>
    </submittedName>
</protein>
<dbReference type="CDD" id="cd22332">
    <property type="entry name" value="HsdR_N"/>
    <property type="match status" value="1"/>
</dbReference>
<sequence>MSIDYSERGFEENIEQHLMESGYRQRALEGRALETFQKWAIDQDVLFEFLESTQPQSLERLKKAYKDDYEFKIMSRLDKELKKRGMIDCLRHGIKDYGVTLKLAYNKPVTDMNRTLVENYEKNIFTVSRQVYYSQKNRNSIDMMLSLNGLPIVVKELKNQLTNQTVEHSMEQFKKDRDPREILFQFKARAVVYFAVDTDEVHMATRLSKDSTFFLPFNRGNDGGKGNPPVEDDYRSSYLWKEILQKDSLLDILFRFVYVQKEDMKDSNGDIIETKEVVIFPRFHQLDAVRKIEQDVSEHRAGKNYLIQHSAGSGKTNSISWLSHRLAKLHDEQDEPVFDSVIVITDRRVLDKQLQDAVYQLEHKAGMVAKIDRDSAQLAGAIRNKTKIIITTLQKFPFILEEVGSFNRGSYAVIIDEAHSSQGGKASGAMTSILSDKTLEEAYEESMKEEHETTDAEERMIEHIAKTGDQDNISFFAFTATPKPKTIDRFGTEREDGQKGPFHLYSMRQAIEEGFIHDVLNNYVTYDTFYRVEKMIHDDPEVAKSKASKQIARYVSLHPHNIAQKAEIMVEHFRNVTRHKINNRAKAMVVTGSRKHAVRYKFAFDDYIKAKGYTDMRTLVAFSGTVEDNGESYTEPDLNSISEKELPEQFHSDDYQVLIVAEKYQTGFDEPLLHTMYVDKPLDGIKAVQTLSRLNRTCKGKDDTFILDFVNEPETIQQAFQQYYEVTTLAEDTDPNMLYDLQHELDAMQVYTEEELESVANLEYSGNTMKDARMQLKLNASLDPAVERFKNDLVEEEQEAFKSAATKFVRTYAFVLQIGPFSDVDLHKRFIFLTYLLKKLPKKPQDPIYISDDVALEYYRNEKVFEGSISLNQQGGEALSPAQHGTAGSTEEEKERLSSIIERINERFGTYFTDADRLSRDQIAMDIKEQEEMAEKAKNNSIDNFKYSAEKSFLDSVISRMNMNEEFHMRILQDPEFKEFLMNDILNEVYRELRDGEGPN</sequence>
<dbReference type="KEGG" id="bbev:BBEV_3154"/>
<dbReference type="Pfam" id="PF18766">
    <property type="entry name" value="SWI2_SNF2"/>
    <property type="match status" value="1"/>
</dbReference>
<evidence type="ECO:0000259" key="2">
    <source>
        <dbReference type="PROSITE" id="PS51192"/>
    </source>
</evidence>
<dbReference type="RefSeq" id="WP_069366350.1">
    <property type="nucleotide sequence ID" value="NZ_CP012502.1"/>
</dbReference>
<feature type="region of interest" description="Disordered" evidence="1">
    <location>
        <begin position="875"/>
        <end position="895"/>
    </location>
</feature>
<evidence type="ECO:0000313" key="4">
    <source>
        <dbReference type="Proteomes" id="UP000094463"/>
    </source>
</evidence>
<dbReference type="GO" id="GO:0009307">
    <property type="term" value="P:DNA restriction-modification system"/>
    <property type="evidence" value="ECO:0007669"/>
    <property type="project" value="UniProtKB-KW"/>
</dbReference>
<dbReference type="PANTHER" id="PTHR42927:SF1">
    <property type="entry name" value="HELICASE SUPERFAMILY 1 AND 2 DOMAIN-CONTAINING PROTEIN"/>
    <property type="match status" value="1"/>
</dbReference>
<dbReference type="SMART" id="SM00487">
    <property type="entry name" value="DEXDc"/>
    <property type="match status" value="1"/>
</dbReference>
<feature type="domain" description="Helicase ATP-binding" evidence="2">
    <location>
        <begin position="296"/>
        <end position="500"/>
    </location>
</feature>
<dbReference type="Proteomes" id="UP000094463">
    <property type="component" value="Chromosome"/>
</dbReference>
<dbReference type="InterPro" id="IPR007409">
    <property type="entry name" value="Restrct_endonuc_type1_HsdR_N"/>
</dbReference>
<dbReference type="EC" id="3.1.21.3" evidence="3"/>
<dbReference type="GO" id="GO:0003677">
    <property type="term" value="F:DNA binding"/>
    <property type="evidence" value="ECO:0007669"/>
    <property type="project" value="UniProtKB-KW"/>
</dbReference>
<evidence type="ECO:0000256" key="1">
    <source>
        <dbReference type="SAM" id="MobiDB-lite"/>
    </source>
</evidence>
<accession>A0A1D7QZT0</accession>
<dbReference type="REBASE" id="158264">
    <property type="entry name" value="BbeJBORF3156P"/>
</dbReference>
<dbReference type="InterPro" id="IPR040980">
    <property type="entry name" value="SWI2_SNF2"/>
</dbReference>
<dbReference type="InterPro" id="IPR055180">
    <property type="entry name" value="HsdR_RecA-like_helicase_dom_2"/>
</dbReference>
<dbReference type="GO" id="GO:0005524">
    <property type="term" value="F:ATP binding"/>
    <property type="evidence" value="ECO:0007669"/>
    <property type="project" value="UniProtKB-KW"/>
</dbReference>
<evidence type="ECO:0000313" key="3">
    <source>
        <dbReference type="EMBL" id="AOM84470.1"/>
    </source>
</evidence>
<dbReference type="PATRIC" id="fig|632773.3.peg.3305"/>
<dbReference type="PROSITE" id="PS51192">
    <property type="entry name" value="HELICASE_ATP_BIND_1"/>
    <property type="match status" value="1"/>
</dbReference>
<keyword evidence="4" id="KW-1185">Reference proteome</keyword>
<proteinExistence type="predicted"/>
<dbReference type="PANTHER" id="PTHR42927">
    <property type="entry name" value="HELICASE SUPERFAMILY 1 AND 2 DOMAIN-CONTAINING PROTEIN"/>
    <property type="match status" value="1"/>
</dbReference>
<dbReference type="Pfam" id="PF04313">
    <property type="entry name" value="HSDR_N"/>
    <property type="match status" value="1"/>
</dbReference>
<dbReference type="Pfam" id="PF22679">
    <property type="entry name" value="T1R_D3-like"/>
    <property type="match status" value="1"/>
</dbReference>